<dbReference type="KEGG" id="tng:GSTEN00015655G001"/>
<sequence>MEEVRGDGYHMTPSTVSYGGWNKGAKEIEKPGVRRGHRANRPHHPRSTESSRLPGKPSPTETSHDSIRVREEGLRDGPGMQLWPCPSWV</sequence>
<feature type="compositionally biased region" description="Basic and acidic residues" evidence="1">
    <location>
        <begin position="62"/>
        <end position="75"/>
    </location>
</feature>
<proteinExistence type="predicted"/>
<name>Q4SMP9_TETNG</name>
<protein>
    <submittedName>
        <fullName evidence="2">Chromosome 8 SCAF14545, whole genome shotgun sequence</fullName>
    </submittedName>
</protein>
<feature type="region of interest" description="Disordered" evidence="1">
    <location>
        <begin position="1"/>
        <end position="89"/>
    </location>
</feature>
<organism evidence="2">
    <name type="scientific">Tetraodon nigroviridis</name>
    <name type="common">Spotted green pufferfish</name>
    <name type="synonym">Chelonodon nigroviridis</name>
    <dbReference type="NCBI Taxonomy" id="99883"/>
    <lineage>
        <taxon>Eukaryota</taxon>
        <taxon>Metazoa</taxon>
        <taxon>Chordata</taxon>
        <taxon>Craniata</taxon>
        <taxon>Vertebrata</taxon>
        <taxon>Euteleostomi</taxon>
        <taxon>Actinopterygii</taxon>
        <taxon>Neopterygii</taxon>
        <taxon>Teleostei</taxon>
        <taxon>Neoteleostei</taxon>
        <taxon>Acanthomorphata</taxon>
        <taxon>Eupercaria</taxon>
        <taxon>Tetraodontiformes</taxon>
        <taxon>Tetradontoidea</taxon>
        <taxon>Tetraodontidae</taxon>
        <taxon>Tetraodon</taxon>
    </lineage>
</organism>
<feature type="compositionally biased region" description="Basic residues" evidence="1">
    <location>
        <begin position="33"/>
        <end position="45"/>
    </location>
</feature>
<dbReference type="AlphaFoldDB" id="Q4SMP9"/>
<evidence type="ECO:0000256" key="1">
    <source>
        <dbReference type="SAM" id="MobiDB-lite"/>
    </source>
</evidence>
<accession>Q4SMP9</accession>
<reference evidence="2" key="1">
    <citation type="journal article" date="2004" name="Nature">
        <title>Genome duplication in the teleost fish Tetraodon nigroviridis reveals the early vertebrate proto-karyotype.</title>
        <authorList>
            <person name="Jaillon O."/>
            <person name="Aury J.-M."/>
            <person name="Brunet F."/>
            <person name="Petit J.-L."/>
            <person name="Stange-Thomann N."/>
            <person name="Mauceli E."/>
            <person name="Bouneau L."/>
            <person name="Fischer C."/>
            <person name="Ozouf-Costaz C."/>
            <person name="Bernot A."/>
            <person name="Nicaud S."/>
            <person name="Jaffe D."/>
            <person name="Fisher S."/>
            <person name="Lutfalla G."/>
            <person name="Dossat C."/>
            <person name="Segurens B."/>
            <person name="Dasilva C."/>
            <person name="Salanoubat M."/>
            <person name="Levy M."/>
            <person name="Boudet N."/>
            <person name="Castellano S."/>
            <person name="Anthouard V."/>
            <person name="Jubin C."/>
            <person name="Castelli V."/>
            <person name="Katinka M."/>
            <person name="Vacherie B."/>
            <person name="Biemont C."/>
            <person name="Skalli Z."/>
            <person name="Cattolico L."/>
            <person name="Poulain J."/>
            <person name="De Berardinis V."/>
            <person name="Cruaud C."/>
            <person name="Duprat S."/>
            <person name="Brottier P."/>
            <person name="Coutanceau J.-P."/>
            <person name="Gouzy J."/>
            <person name="Parra G."/>
            <person name="Lardier G."/>
            <person name="Chapple C."/>
            <person name="McKernan K.J."/>
            <person name="McEwan P."/>
            <person name="Bosak S."/>
            <person name="Kellis M."/>
            <person name="Volff J.-N."/>
            <person name="Guigo R."/>
            <person name="Zody M.C."/>
            <person name="Mesirov J."/>
            <person name="Lindblad-Toh K."/>
            <person name="Birren B."/>
            <person name="Nusbaum C."/>
            <person name="Kahn D."/>
            <person name="Robinson-Rechavi M."/>
            <person name="Laudet V."/>
            <person name="Schachter V."/>
            <person name="Quetier F."/>
            <person name="Saurin W."/>
            <person name="Scarpelli C."/>
            <person name="Wincker P."/>
            <person name="Lander E.S."/>
            <person name="Weissenbach J."/>
            <person name="Roest Crollius H."/>
        </authorList>
    </citation>
    <scope>NUCLEOTIDE SEQUENCE [LARGE SCALE GENOMIC DNA]</scope>
</reference>
<dbReference type="EMBL" id="CAAE01014545">
    <property type="protein sequence ID" value="CAF98083.1"/>
    <property type="molecule type" value="Genomic_DNA"/>
</dbReference>
<gene>
    <name evidence="2" type="ORF">GSTENG00015655001</name>
</gene>
<evidence type="ECO:0000313" key="2">
    <source>
        <dbReference type="EMBL" id="CAF98083.1"/>
    </source>
</evidence>
<reference evidence="2" key="2">
    <citation type="submission" date="2004-02" db="EMBL/GenBank/DDBJ databases">
        <authorList>
            <consortium name="Genoscope"/>
            <consortium name="Whitehead Institute Centre for Genome Research"/>
        </authorList>
    </citation>
    <scope>NUCLEOTIDE SEQUENCE</scope>
</reference>